<dbReference type="AlphaFoldDB" id="A0AAD7ZQ18"/>
<feature type="region of interest" description="Disordered" evidence="1">
    <location>
        <begin position="23"/>
        <end position="53"/>
    </location>
</feature>
<accession>A0AAD7ZQ18</accession>
<organism evidence="2 3">
    <name type="scientific">Diploptera punctata</name>
    <name type="common">Pacific beetle cockroach</name>
    <dbReference type="NCBI Taxonomy" id="6984"/>
    <lineage>
        <taxon>Eukaryota</taxon>
        <taxon>Metazoa</taxon>
        <taxon>Ecdysozoa</taxon>
        <taxon>Arthropoda</taxon>
        <taxon>Hexapoda</taxon>
        <taxon>Insecta</taxon>
        <taxon>Pterygota</taxon>
        <taxon>Neoptera</taxon>
        <taxon>Polyneoptera</taxon>
        <taxon>Dictyoptera</taxon>
        <taxon>Blattodea</taxon>
        <taxon>Blaberoidea</taxon>
        <taxon>Blaberidae</taxon>
        <taxon>Diplopterinae</taxon>
        <taxon>Diploptera</taxon>
    </lineage>
</organism>
<gene>
    <name evidence="2" type="ORF">L9F63_020867</name>
</gene>
<reference evidence="2" key="1">
    <citation type="journal article" date="2023" name="IScience">
        <title>Live-bearing cockroach genome reveals convergent evolutionary mechanisms linked to viviparity in insects and beyond.</title>
        <authorList>
            <person name="Fouks B."/>
            <person name="Harrison M.C."/>
            <person name="Mikhailova A.A."/>
            <person name="Marchal E."/>
            <person name="English S."/>
            <person name="Carruthers M."/>
            <person name="Jennings E.C."/>
            <person name="Chiamaka E.L."/>
            <person name="Frigard R.A."/>
            <person name="Pippel M."/>
            <person name="Attardo G.M."/>
            <person name="Benoit J.B."/>
            <person name="Bornberg-Bauer E."/>
            <person name="Tobe S.S."/>
        </authorList>
    </citation>
    <scope>NUCLEOTIDE SEQUENCE</scope>
    <source>
        <strain evidence="2">Stay&amp;Tobe</strain>
    </source>
</reference>
<name>A0AAD7ZQ18_DIPPU</name>
<keyword evidence="3" id="KW-1185">Reference proteome</keyword>
<protein>
    <submittedName>
        <fullName evidence="2">Uncharacterized protein</fullName>
    </submittedName>
</protein>
<feature type="region of interest" description="Disordered" evidence="1">
    <location>
        <begin position="71"/>
        <end position="97"/>
    </location>
</feature>
<dbReference type="Proteomes" id="UP001233999">
    <property type="component" value="Unassembled WGS sequence"/>
</dbReference>
<feature type="non-terminal residue" evidence="2">
    <location>
        <position position="184"/>
    </location>
</feature>
<sequence length="184" mass="19851">MYVVSSLVGSKFIEAATIKGISTNTISGGENSTSKNNNNQHHHARVPSGKGVGEMPLAATVKSQMLRLLRRSKSTRGHQSGSSRSSSRKNGGGDTAMVIPNKRYSVLVDSSPSPNNEVVPVVEPYTMALGSPVAVTTPSNGSKHVDSSRKQTPNNTHRARESNHRSSSQARRHRTQIVKHFLSR</sequence>
<feature type="compositionally biased region" description="Polar residues" evidence="1">
    <location>
        <begin position="23"/>
        <end position="39"/>
    </location>
</feature>
<dbReference type="EMBL" id="JASPKZ010007356">
    <property type="protein sequence ID" value="KAJ9584779.1"/>
    <property type="molecule type" value="Genomic_DNA"/>
</dbReference>
<evidence type="ECO:0000313" key="3">
    <source>
        <dbReference type="Proteomes" id="UP001233999"/>
    </source>
</evidence>
<feature type="region of interest" description="Disordered" evidence="1">
    <location>
        <begin position="132"/>
        <end position="175"/>
    </location>
</feature>
<feature type="compositionally biased region" description="Low complexity" evidence="1">
    <location>
        <begin position="77"/>
        <end position="89"/>
    </location>
</feature>
<evidence type="ECO:0000313" key="2">
    <source>
        <dbReference type="EMBL" id="KAJ9584779.1"/>
    </source>
</evidence>
<proteinExistence type="predicted"/>
<comment type="caution">
    <text evidence="2">The sequence shown here is derived from an EMBL/GenBank/DDBJ whole genome shotgun (WGS) entry which is preliminary data.</text>
</comment>
<reference evidence="2" key="2">
    <citation type="submission" date="2023-05" db="EMBL/GenBank/DDBJ databases">
        <authorList>
            <person name="Fouks B."/>
        </authorList>
    </citation>
    <scope>NUCLEOTIDE SEQUENCE</scope>
    <source>
        <strain evidence="2">Stay&amp;Tobe</strain>
        <tissue evidence="2">Testes</tissue>
    </source>
</reference>
<evidence type="ECO:0000256" key="1">
    <source>
        <dbReference type="SAM" id="MobiDB-lite"/>
    </source>
</evidence>